<feature type="compositionally biased region" description="Polar residues" evidence="1">
    <location>
        <begin position="335"/>
        <end position="351"/>
    </location>
</feature>
<dbReference type="Pfam" id="PF00665">
    <property type="entry name" value="rve"/>
    <property type="match status" value="1"/>
</dbReference>
<feature type="region of interest" description="Disordered" evidence="1">
    <location>
        <begin position="331"/>
        <end position="351"/>
    </location>
</feature>
<dbReference type="AlphaFoldDB" id="A0A2V1ZLV9"/>
<dbReference type="GO" id="GO:0015074">
    <property type="term" value="P:DNA integration"/>
    <property type="evidence" value="ECO:0007669"/>
    <property type="project" value="InterPro"/>
</dbReference>
<evidence type="ECO:0000313" key="3">
    <source>
        <dbReference type="EMBL" id="PWK05618.1"/>
    </source>
</evidence>
<feature type="domain" description="Integrase catalytic" evidence="2">
    <location>
        <begin position="133"/>
        <end position="299"/>
    </location>
</feature>
<evidence type="ECO:0000259" key="2">
    <source>
        <dbReference type="PROSITE" id="PS50994"/>
    </source>
</evidence>
<name>A0A2V1ZLV9_PSYIM</name>
<dbReference type="Gene3D" id="3.30.420.10">
    <property type="entry name" value="Ribonuclease H-like superfamily/Ribonuclease H"/>
    <property type="match status" value="1"/>
</dbReference>
<gene>
    <name evidence="3" type="ORF">C8D84_12017</name>
</gene>
<dbReference type="NCBIfam" id="NF033516">
    <property type="entry name" value="transpos_IS3"/>
    <property type="match status" value="1"/>
</dbReference>
<dbReference type="PANTHER" id="PTHR46889">
    <property type="entry name" value="TRANSPOSASE INSF FOR INSERTION SEQUENCE IS3B-RELATED"/>
    <property type="match status" value="1"/>
</dbReference>
<dbReference type="SUPFAM" id="SSF53098">
    <property type="entry name" value="Ribonuclease H-like"/>
    <property type="match status" value="1"/>
</dbReference>
<dbReference type="GO" id="GO:0003676">
    <property type="term" value="F:nucleic acid binding"/>
    <property type="evidence" value="ECO:0007669"/>
    <property type="project" value="InterPro"/>
</dbReference>
<dbReference type="InterPro" id="IPR048020">
    <property type="entry name" value="Transpos_IS3"/>
</dbReference>
<dbReference type="InterPro" id="IPR001584">
    <property type="entry name" value="Integrase_cat-core"/>
</dbReference>
<accession>A0A2V1ZLV9</accession>
<dbReference type="InterPro" id="IPR050900">
    <property type="entry name" value="Transposase_IS3/IS150/IS904"/>
</dbReference>
<evidence type="ECO:0000256" key="1">
    <source>
        <dbReference type="SAM" id="MobiDB-lite"/>
    </source>
</evidence>
<dbReference type="PROSITE" id="PS50994">
    <property type="entry name" value="INTEGRASE"/>
    <property type="match status" value="1"/>
</dbReference>
<sequence>MLPKRKQYIDWIQEANHSGARLNLACIEVGISIRTYRRWYRAGHVNGDKRCDAVRQAPKNKLSASEQAAILAVCNQPRFASLPPTQIVPTLLDEGIYHGSESTFYRVLRQHEQLAHRGLALAPKASSAPKTFTATGPCQVFCWDITYLPSPVRGQFYYLYMIEDVYSRKIVGWEVYDHESGVLAAQLLERTLISENALHTGVVLHSDNGAPMKAQTMRMKAYELGVLTSYSRPRVSNDNPFAESLFKTCKYRPNWPIDGFKSLDAARRWMLSFTRWYNNEHKHSQLNFVTPNQRHTGEDKEVLAKRLLTMQRAKDENPIRWGTQEVRNCEPVGPTTLNPVKEQQQQRLQAA</sequence>
<keyword evidence="4" id="KW-1185">Reference proteome</keyword>
<reference evidence="3 4" key="1">
    <citation type="submission" date="2018-05" db="EMBL/GenBank/DDBJ databases">
        <title>Genomic Encyclopedia of Type Strains, Phase IV (KMG-IV): sequencing the most valuable type-strain genomes for metagenomic binning, comparative biology and taxonomic classification.</title>
        <authorList>
            <person name="Goeker M."/>
        </authorList>
    </citation>
    <scope>NUCLEOTIDE SEQUENCE [LARGE SCALE GENOMIC DNA]</scope>
    <source>
        <strain evidence="3 4">DSM 7229</strain>
    </source>
</reference>
<dbReference type="InterPro" id="IPR036397">
    <property type="entry name" value="RNaseH_sf"/>
</dbReference>
<dbReference type="InterPro" id="IPR012337">
    <property type="entry name" value="RNaseH-like_sf"/>
</dbReference>
<protein>
    <submittedName>
        <fullName evidence="3">Transposase InsO family protein</fullName>
    </submittedName>
</protein>
<dbReference type="PANTHER" id="PTHR46889:SF4">
    <property type="entry name" value="TRANSPOSASE INSO FOR INSERTION SEQUENCE ELEMENT IS911B-RELATED"/>
    <property type="match status" value="1"/>
</dbReference>
<organism evidence="3 4">
    <name type="scientific">Psychrobacter immobilis</name>
    <dbReference type="NCBI Taxonomy" id="498"/>
    <lineage>
        <taxon>Bacteria</taxon>
        <taxon>Pseudomonadati</taxon>
        <taxon>Pseudomonadota</taxon>
        <taxon>Gammaproteobacteria</taxon>
        <taxon>Moraxellales</taxon>
        <taxon>Moraxellaceae</taxon>
        <taxon>Psychrobacter</taxon>
    </lineage>
</organism>
<comment type="caution">
    <text evidence="3">The sequence shown here is derived from an EMBL/GenBank/DDBJ whole genome shotgun (WGS) entry which is preliminary data.</text>
</comment>
<dbReference type="EMBL" id="QGGM01000020">
    <property type="protein sequence ID" value="PWK05618.1"/>
    <property type="molecule type" value="Genomic_DNA"/>
</dbReference>
<proteinExistence type="predicted"/>
<dbReference type="Proteomes" id="UP000245655">
    <property type="component" value="Unassembled WGS sequence"/>
</dbReference>
<evidence type="ECO:0000313" key="4">
    <source>
        <dbReference type="Proteomes" id="UP000245655"/>
    </source>
</evidence>